<comment type="caution">
    <text evidence="12">The sequence shown here is derived from an EMBL/GenBank/DDBJ whole genome shotgun (WGS) entry which is preliminary data.</text>
</comment>
<keyword evidence="6 9" id="KW-0731">Sigma factor</keyword>
<dbReference type="InterPro" id="IPR007634">
    <property type="entry name" value="RNA_pol_sigma_54_DNA-bd"/>
</dbReference>
<keyword evidence="5 9" id="KW-0805">Transcription regulation</keyword>
<dbReference type="Pfam" id="PF04963">
    <property type="entry name" value="Sigma54_CBD"/>
    <property type="match status" value="1"/>
</dbReference>
<dbReference type="InterPro" id="IPR007046">
    <property type="entry name" value="RNA_pol_sigma_54_core-bd"/>
</dbReference>
<feature type="domain" description="RNA polymerase sigma factor 54 core-binding" evidence="11">
    <location>
        <begin position="88"/>
        <end position="268"/>
    </location>
</feature>
<dbReference type="RefSeq" id="WP_109811607.1">
    <property type="nucleotide sequence ID" value="NZ_QGKU01000033.1"/>
</dbReference>
<dbReference type="GO" id="GO:0001216">
    <property type="term" value="F:DNA-binding transcription activator activity"/>
    <property type="evidence" value="ECO:0007669"/>
    <property type="project" value="InterPro"/>
</dbReference>
<proteinExistence type="inferred from homology"/>
<dbReference type="AlphaFoldDB" id="A0A2V2LAZ2"/>
<keyword evidence="2 9" id="KW-0240">DNA-directed RNA polymerase</keyword>
<keyword evidence="7 9" id="KW-0238">DNA-binding</keyword>
<dbReference type="Gene3D" id="1.10.10.1330">
    <property type="entry name" value="RNA polymerase sigma-54 factor, core-binding domain"/>
    <property type="match status" value="1"/>
</dbReference>
<dbReference type="GO" id="GO:0000428">
    <property type="term" value="C:DNA-directed RNA polymerase complex"/>
    <property type="evidence" value="ECO:0007669"/>
    <property type="project" value="UniProtKB-KW"/>
</dbReference>
<evidence type="ECO:0000256" key="4">
    <source>
        <dbReference type="ARBA" id="ARBA00022695"/>
    </source>
</evidence>
<dbReference type="PRINTS" id="PR00045">
    <property type="entry name" value="SIGMA54FCT"/>
</dbReference>
<keyword evidence="4 9" id="KW-0548">Nucleotidyltransferase</keyword>
<dbReference type="Gene3D" id="1.10.10.60">
    <property type="entry name" value="Homeodomain-like"/>
    <property type="match status" value="1"/>
</dbReference>
<dbReference type="PROSITE" id="PS00717">
    <property type="entry name" value="SIGMA54_1"/>
    <property type="match status" value="1"/>
</dbReference>
<dbReference type="PROSITE" id="PS00718">
    <property type="entry name" value="SIGMA54_2"/>
    <property type="match status" value="1"/>
</dbReference>
<keyword evidence="3 9" id="KW-0808">Transferase</keyword>
<gene>
    <name evidence="12" type="primary">rpoN</name>
    <name evidence="12" type="ORF">DKT77_10195</name>
</gene>
<evidence type="ECO:0000256" key="9">
    <source>
        <dbReference type="PIRNR" id="PIRNR000774"/>
    </source>
</evidence>
<evidence type="ECO:0000256" key="2">
    <source>
        <dbReference type="ARBA" id="ARBA00022478"/>
    </source>
</evidence>
<dbReference type="Pfam" id="PF00309">
    <property type="entry name" value="Sigma54_AID"/>
    <property type="match status" value="1"/>
</dbReference>
<sequence>MQLQTSQHFGQRQSLVVTAQLQRAICLLQMTNTDLQGFIEKEAEENPFLDMKVREKLTPEARRELAASGPSGGVKAPASDFDFLEMRVAARPPSLYAHVSDQFNVMFPDPRERAMAEVFLEALEPSGWLGDELDLLAQRAGLDPEAADAFLARVQQVEPAGLFARSLAECLELQARDKGWLSAEFAALLANLDKLAAADLKGLSRACSCTPETLRTQMKRLRSLDPKPGAQFDAPTDNQRSPDLIVRKSAEGWLVDLNRSTLPTVVIDDASARQMNRTEAREFVSDRLSSARWLRRAIEHRNKTSLQIGAEIARRQTAFLEHGPAHIRPMILRDVAEAVGVHESTVSRVTSGLMMATPQGTFPLKTFFSAALGTSDDDANGSAAAVRHRIQQLVRDEPADAPLSDDAIARIITSEGTELARRTVAKYRDMLKIKSSFQRRREALLNGAA</sequence>
<reference evidence="12 13" key="1">
    <citation type="submission" date="2018-05" db="EMBL/GenBank/DDBJ databases">
        <title>Rhodobacteraceae gen. nov., sp. nov. isolated from sea water.</title>
        <authorList>
            <person name="Ren Y."/>
        </authorList>
    </citation>
    <scope>NUCLEOTIDE SEQUENCE [LARGE SCALE GENOMIC DNA]</scope>
    <source>
        <strain evidence="12 13">TG-679</strain>
    </source>
</reference>
<protein>
    <recommendedName>
        <fullName evidence="9">RNA polymerase sigma-54 factor</fullName>
    </recommendedName>
</protein>
<dbReference type="PROSITE" id="PS50044">
    <property type="entry name" value="SIGMA54_3"/>
    <property type="match status" value="1"/>
</dbReference>
<dbReference type="GO" id="GO:0016779">
    <property type="term" value="F:nucleotidyltransferase activity"/>
    <property type="evidence" value="ECO:0007669"/>
    <property type="project" value="UniProtKB-KW"/>
</dbReference>
<evidence type="ECO:0000256" key="1">
    <source>
        <dbReference type="ARBA" id="ARBA00008798"/>
    </source>
</evidence>
<comment type="similarity">
    <text evidence="1 9">Belongs to the sigma-54 factor family.</text>
</comment>
<evidence type="ECO:0000256" key="5">
    <source>
        <dbReference type="ARBA" id="ARBA00023015"/>
    </source>
</evidence>
<dbReference type="InterPro" id="IPR038709">
    <property type="entry name" value="RpoN_core-bd_sf"/>
</dbReference>
<comment type="function">
    <text evidence="9">Sigma factors are initiation factors that promote the attachment of RNA polymerase to specific initiation sites and are then released.</text>
</comment>
<evidence type="ECO:0000259" key="10">
    <source>
        <dbReference type="Pfam" id="PF04552"/>
    </source>
</evidence>
<dbReference type="GO" id="GO:0006352">
    <property type="term" value="P:DNA-templated transcription initiation"/>
    <property type="evidence" value="ECO:0007669"/>
    <property type="project" value="InterPro"/>
</dbReference>
<keyword evidence="13" id="KW-1185">Reference proteome</keyword>
<dbReference type="InterPro" id="IPR000394">
    <property type="entry name" value="RNA_pol_sigma_54"/>
</dbReference>
<evidence type="ECO:0000313" key="13">
    <source>
        <dbReference type="Proteomes" id="UP000245680"/>
    </source>
</evidence>
<evidence type="ECO:0000313" key="12">
    <source>
        <dbReference type="EMBL" id="PWR02558.1"/>
    </source>
</evidence>
<accession>A0A2V2LAZ2</accession>
<dbReference type="PIRSF" id="PIRSF000774">
    <property type="entry name" value="RpoN"/>
    <property type="match status" value="1"/>
</dbReference>
<dbReference type="Proteomes" id="UP000245680">
    <property type="component" value="Unassembled WGS sequence"/>
</dbReference>
<dbReference type="EMBL" id="QGKU01000033">
    <property type="protein sequence ID" value="PWR02558.1"/>
    <property type="molecule type" value="Genomic_DNA"/>
</dbReference>
<dbReference type="OrthoDB" id="9814402at2"/>
<organism evidence="12 13">
    <name type="scientific">Meridianimarinicoccus roseus</name>
    <dbReference type="NCBI Taxonomy" id="2072018"/>
    <lineage>
        <taxon>Bacteria</taxon>
        <taxon>Pseudomonadati</taxon>
        <taxon>Pseudomonadota</taxon>
        <taxon>Alphaproteobacteria</taxon>
        <taxon>Rhodobacterales</taxon>
        <taxon>Paracoccaceae</taxon>
        <taxon>Meridianimarinicoccus</taxon>
    </lineage>
</organism>
<evidence type="ECO:0000256" key="7">
    <source>
        <dbReference type="ARBA" id="ARBA00023125"/>
    </source>
</evidence>
<dbReference type="GO" id="GO:0003677">
    <property type="term" value="F:DNA binding"/>
    <property type="evidence" value="ECO:0007669"/>
    <property type="project" value="UniProtKB-KW"/>
</dbReference>
<evidence type="ECO:0000256" key="3">
    <source>
        <dbReference type="ARBA" id="ARBA00022679"/>
    </source>
</evidence>
<dbReference type="GO" id="GO:0016987">
    <property type="term" value="F:sigma factor activity"/>
    <property type="evidence" value="ECO:0007669"/>
    <property type="project" value="UniProtKB-KW"/>
</dbReference>
<dbReference type="PANTHER" id="PTHR32248:SF4">
    <property type="entry name" value="RNA POLYMERASE SIGMA-54 FACTOR"/>
    <property type="match status" value="1"/>
</dbReference>
<evidence type="ECO:0000259" key="11">
    <source>
        <dbReference type="Pfam" id="PF04963"/>
    </source>
</evidence>
<keyword evidence="8 9" id="KW-0804">Transcription</keyword>
<dbReference type="NCBIfam" id="TIGR02395">
    <property type="entry name" value="rpoN_sigma"/>
    <property type="match status" value="1"/>
</dbReference>
<dbReference type="PANTHER" id="PTHR32248">
    <property type="entry name" value="RNA POLYMERASE SIGMA-54 FACTOR"/>
    <property type="match status" value="1"/>
</dbReference>
<name>A0A2V2LAZ2_9RHOB</name>
<evidence type="ECO:0000256" key="6">
    <source>
        <dbReference type="ARBA" id="ARBA00023082"/>
    </source>
</evidence>
<dbReference type="Pfam" id="PF04552">
    <property type="entry name" value="Sigma54_DBD"/>
    <property type="match status" value="1"/>
</dbReference>
<feature type="domain" description="RNA polymerase sigma factor 54 DNA-binding" evidence="10">
    <location>
        <begin position="282"/>
        <end position="441"/>
    </location>
</feature>
<evidence type="ECO:0000256" key="8">
    <source>
        <dbReference type="ARBA" id="ARBA00023163"/>
    </source>
</evidence>